<feature type="repeat" description="WD" evidence="6">
    <location>
        <begin position="71"/>
        <end position="103"/>
    </location>
</feature>
<dbReference type="AlphaFoldDB" id="A0A0L1I828"/>
<evidence type="ECO:0000313" key="9">
    <source>
        <dbReference type="Proteomes" id="UP000054562"/>
    </source>
</evidence>
<name>A0A0L1I828_PLAFA</name>
<dbReference type="InterPro" id="IPR036322">
    <property type="entry name" value="WD40_repeat_dom_sf"/>
</dbReference>
<evidence type="ECO:0000256" key="3">
    <source>
        <dbReference type="ARBA" id="ARBA00022694"/>
    </source>
</evidence>
<evidence type="ECO:0000256" key="7">
    <source>
        <dbReference type="SAM" id="Phobius"/>
    </source>
</evidence>
<sequence length="557" mass="66085">MNKKGNKRPLGESLNVPLNSNILNEDNEDKKYVYPSIGNFPIIINNDMLIYGYGKYLLFFCLKDMKFIKIIDDHQSAIRSLDKFKEGNFFLTTGDDKTIIIYDKNWCKYMKILHKKKIVKAYFLKEVQESEHFKILFIDKYGDIYIYKPPENLTNKNNNKIQINDKDDNYETVQLLYLYDSLNDIVMMMKKIKTRLIMTNMNKMIIVLINVLIIVMIIMLIIVMIIMLINCDDNYVDNCDDNYVDNCDDNYVDNCDDNYVDNCDDNYVDNCVDNYDDNYENILNEKNKAININSIKKKLEIHYAECFKNENLLYPIHTCNSSVISLYYDDKFLIIGDRDEKIRIIKNKKIHKIYNFYLNHKLFITCVELINEHIFCSTSADCYVHLWNIKKKEVVDSLYLDMNFLCKYVQLSSLFPNKSNMENYKFLISILYFHKKSFSLFAIIENVKGFLIIPLKEQKENNNDNNNLMAFDEEKIYFYELKEHVLSFTFLSLNNQKDVLLFVDREKGYLHKINLNDDNSLSKDIKIFPHSFFNSADMIDIGLINYWKHTTIEGIIN</sequence>
<reference evidence="9" key="1">
    <citation type="submission" date="2015-07" db="EMBL/GenBank/DDBJ databases">
        <title>Annotation of Plasmodium falciparum IGH-CR14.</title>
        <authorList>
            <consortium name="The Broad Institute Genome Sequencing Platform"/>
            <person name="Volkman S.K."/>
            <person name="Neafsey D.E."/>
            <person name="Dash A.P."/>
            <person name="Chitnis C.E."/>
            <person name="Hartl D.L."/>
            <person name="Young S.K."/>
            <person name="Zeng Q."/>
            <person name="Koehrsen M."/>
            <person name="Alvarado L."/>
            <person name="Berlin A."/>
            <person name="Borenstein D."/>
            <person name="Chapman S.B."/>
            <person name="Chen Z."/>
            <person name="Engels R."/>
            <person name="Freedman E."/>
            <person name="Gellesch M."/>
            <person name="Goldberg J."/>
            <person name="Griggs A."/>
            <person name="Gujja S."/>
            <person name="Heilman E.R."/>
            <person name="Heiman D.I."/>
            <person name="Howarth C."/>
            <person name="Jen D."/>
            <person name="Larson L."/>
            <person name="Mehta T."/>
            <person name="Neiman D."/>
            <person name="Park D."/>
            <person name="Pearson M."/>
            <person name="Roberts A."/>
            <person name="Saif S."/>
            <person name="Shea T."/>
            <person name="Shenoy N."/>
            <person name="Sisk P."/>
            <person name="Stolte C."/>
            <person name="Sykes S."/>
            <person name="Walk T."/>
            <person name="White J."/>
            <person name="Yandava C."/>
            <person name="Haas B."/>
            <person name="Henn M.R."/>
            <person name="Nusbaum C."/>
            <person name="Birren B."/>
        </authorList>
    </citation>
    <scope>NUCLEOTIDE SEQUENCE [LARGE SCALE GENOMIC DNA]</scope>
    <source>
        <strain evidence="9">IGH-CR14</strain>
    </source>
</reference>
<dbReference type="GO" id="GO:0006400">
    <property type="term" value="P:tRNA modification"/>
    <property type="evidence" value="ECO:0007669"/>
    <property type="project" value="TreeGrafter"/>
</dbReference>
<feature type="transmembrane region" description="Helical" evidence="7">
    <location>
        <begin position="205"/>
        <end position="229"/>
    </location>
</feature>
<dbReference type="Pfam" id="PF00400">
    <property type="entry name" value="WD40"/>
    <property type="match status" value="1"/>
</dbReference>
<keyword evidence="4" id="KW-0677">Repeat</keyword>
<dbReference type="InterPro" id="IPR028884">
    <property type="entry name" value="Trm82"/>
</dbReference>
<proteinExistence type="predicted"/>
<evidence type="ECO:0000256" key="4">
    <source>
        <dbReference type="ARBA" id="ARBA00022737"/>
    </source>
</evidence>
<keyword evidence="7" id="KW-1133">Transmembrane helix</keyword>
<keyword evidence="7" id="KW-0812">Transmembrane</keyword>
<evidence type="ECO:0000256" key="1">
    <source>
        <dbReference type="ARBA" id="ARBA00004123"/>
    </source>
</evidence>
<dbReference type="PANTHER" id="PTHR16288">
    <property type="entry name" value="WD40 REPEAT PROTEIN 4"/>
    <property type="match status" value="1"/>
</dbReference>
<dbReference type="Proteomes" id="UP000054562">
    <property type="component" value="Unassembled WGS sequence"/>
</dbReference>
<evidence type="ECO:0000256" key="5">
    <source>
        <dbReference type="ARBA" id="ARBA00023242"/>
    </source>
</evidence>
<dbReference type="SMART" id="SM00320">
    <property type="entry name" value="WD40"/>
    <property type="match status" value="3"/>
</dbReference>
<dbReference type="GO" id="GO:0043527">
    <property type="term" value="C:tRNA methyltransferase complex"/>
    <property type="evidence" value="ECO:0007669"/>
    <property type="project" value="TreeGrafter"/>
</dbReference>
<reference evidence="9" key="2">
    <citation type="submission" date="2015-07" db="EMBL/GenBank/DDBJ databases">
        <title>The genome sequence of Plasmodium falciparum IGH-CR14.</title>
        <authorList>
            <consortium name="The Broad Institute Genome Sequencing Platform"/>
            <person name="Volkman S.K."/>
            <person name="Neafsey D.E."/>
            <person name="Dash A.P."/>
            <person name="Chitnis C.E."/>
            <person name="Hartl D.L."/>
            <person name="Young S.K."/>
            <person name="Kodira C.D."/>
            <person name="Zeng Q."/>
            <person name="Koehrsen M."/>
            <person name="Godfrey P."/>
            <person name="Alvarado L."/>
            <person name="Berlin A."/>
            <person name="Borenstein D."/>
            <person name="Chen Z."/>
            <person name="Engels R."/>
            <person name="Freedman E."/>
            <person name="Gellesch M."/>
            <person name="Goldberg J."/>
            <person name="Griggs A."/>
            <person name="Gujja S."/>
            <person name="Heiman D."/>
            <person name="Hepburn T."/>
            <person name="Howarth C."/>
            <person name="Jen D."/>
            <person name="Larson L."/>
            <person name="Lewis B."/>
            <person name="Mehta T."/>
            <person name="Park D."/>
            <person name="Pearson M."/>
            <person name="Roberts A."/>
            <person name="Saif S."/>
            <person name="Shea T."/>
            <person name="Shenoy N."/>
            <person name="Sisk P."/>
            <person name="Stolte C."/>
            <person name="Sykes S."/>
            <person name="Walk T."/>
            <person name="White J."/>
            <person name="Yandava C."/>
            <person name="Wirth D.F."/>
            <person name="Nusbaum C."/>
            <person name="Birren B."/>
        </authorList>
    </citation>
    <scope>NUCLEOTIDE SEQUENCE [LARGE SCALE GENOMIC DNA]</scope>
    <source>
        <strain evidence="9">IGH-CR14</strain>
    </source>
</reference>
<dbReference type="GO" id="GO:0005634">
    <property type="term" value="C:nucleus"/>
    <property type="evidence" value="ECO:0007669"/>
    <property type="project" value="UniProtKB-SubCell"/>
</dbReference>
<evidence type="ECO:0000256" key="2">
    <source>
        <dbReference type="ARBA" id="ARBA00022574"/>
    </source>
</evidence>
<keyword evidence="7" id="KW-0472">Membrane</keyword>
<dbReference type="OrthoDB" id="371245at2759"/>
<dbReference type="EMBL" id="GG665074">
    <property type="protein sequence ID" value="KNG75637.1"/>
    <property type="molecule type" value="Genomic_DNA"/>
</dbReference>
<dbReference type="SUPFAM" id="SSF50978">
    <property type="entry name" value="WD40 repeat-like"/>
    <property type="match status" value="1"/>
</dbReference>
<comment type="subcellular location">
    <subcellularLocation>
        <location evidence="1">Nucleus</location>
    </subcellularLocation>
</comment>
<dbReference type="GO" id="GO:0005829">
    <property type="term" value="C:cytosol"/>
    <property type="evidence" value="ECO:0007669"/>
    <property type="project" value="TreeGrafter"/>
</dbReference>
<evidence type="ECO:0000313" key="8">
    <source>
        <dbReference type="EMBL" id="KNG75637.1"/>
    </source>
</evidence>
<dbReference type="FunFam" id="2.130.10.10:FF:001096">
    <property type="entry name" value="WD repeat-containing protein, putative"/>
    <property type="match status" value="1"/>
</dbReference>
<dbReference type="GO" id="GO:0036265">
    <property type="term" value="P:RNA (guanine-N7)-methylation"/>
    <property type="evidence" value="ECO:0007669"/>
    <property type="project" value="InterPro"/>
</dbReference>
<keyword evidence="2 6" id="KW-0853">WD repeat</keyword>
<organism evidence="8 9">
    <name type="scientific">Plasmodium falciparum IGH-CR14</name>
    <dbReference type="NCBI Taxonomy" id="580059"/>
    <lineage>
        <taxon>Eukaryota</taxon>
        <taxon>Sar</taxon>
        <taxon>Alveolata</taxon>
        <taxon>Apicomplexa</taxon>
        <taxon>Aconoidasida</taxon>
        <taxon>Haemosporida</taxon>
        <taxon>Plasmodiidae</taxon>
        <taxon>Plasmodium</taxon>
        <taxon>Plasmodium (Laverania)</taxon>
    </lineage>
</organism>
<dbReference type="InterPro" id="IPR001680">
    <property type="entry name" value="WD40_rpt"/>
</dbReference>
<dbReference type="Gene3D" id="2.130.10.10">
    <property type="entry name" value="YVTN repeat-like/Quinoprotein amine dehydrogenase"/>
    <property type="match status" value="1"/>
</dbReference>
<accession>A0A0L1I828</accession>
<protein>
    <submittedName>
        <fullName evidence="8">Uncharacterized protein</fullName>
    </submittedName>
</protein>
<keyword evidence="3" id="KW-0819">tRNA processing</keyword>
<keyword evidence="5" id="KW-0539">Nucleus</keyword>
<gene>
    <name evidence="8" type="ORF">PFMG_01797</name>
</gene>
<dbReference type="InterPro" id="IPR015943">
    <property type="entry name" value="WD40/YVTN_repeat-like_dom_sf"/>
</dbReference>
<dbReference type="PROSITE" id="PS50082">
    <property type="entry name" value="WD_REPEATS_2"/>
    <property type="match status" value="1"/>
</dbReference>
<dbReference type="PANTHER" id="PTHR16288:SF0">
    <property type="entry name" value="TRNA (GUANINE-N(7)-)-METHYLTRANSFERASE NON-CATALYTIC SUBUNIT WDR4"/>
    <property type="match status" value="1"/>
</dbReference>
<evidence type="ECO:0000256" key="6">
    <source>
        <dbReference type="PROSITE-ProRule" id="PRU00221"/>
    </source>
</evidence>